<dbReference type="GeneID" id="39581845"/>
<gene>
    <name evidence="2" type="ORF">SODALDRAFT_348419</name>
</gene>
<evidence type="ECO:0000313" key="3">
    <source>
        <dbReference type="Proteomes" id="UP000272025"/>
    </source>
</evidence>
<dbReference type="Pfam" id="PF10445">
    <property type="entry name" value="DUF2456"/>
    <property type="match status" value="1"/>
</dbReference>
<dbReference type="RefSeq" id="XP_028471591.1">
    <property type="nucleotide sequence ID" value="XM_028613367.1"/>
</dbReference>
<accession>A0A3N2QAX4</accession>
<feature type="transmembrane region" description="Helical" evidence="1">
    <location>
        <begin position="186"/>
        <end position="209"/>
    </location>
</feature>
<dbReference type="AlphaFoldDB" id="A0A3N2QAX4"/>
<evidence type="ECO:0000256" key="1">
    <source>
        <dbReference type="SAM" id="Phobius"/>
    </source>
</evidence>
<dbReference type="OrthoDB" id="15595at2759"/>
<keyword evidence="1" id="KW-0812">Transmembrane</keyword>
<organism evidence="2 3">
    <name type="scientific">Sodiomyces alkalinus (strain CBS 110278 / VKM F-3762 / F11)</name>
    <name type="common">Alkaliphilic filamentous fungus</name>
    <dbReference type="NCBI Taxonomy" id="1314773"/>
    <lineage>
        <taxon>Eukaryota</taxon>
        <taxon>Fungi</taxon>
        <taxon>Dikarya</taxon>
        <taxon>Ascomycota</taxon>
        <taxon>Pezizomycotina</taxon>
        <taxon>Sordariomycetes</taxon>
        <taxon>Hypocreomycetidae</taxon>
        <taxon>Glomerellales</taxon>
        <taxon>Plectosphaerellaceae</taxon>
        <taxon>Sodiomyces</taxon>
    </lineage>
</organism>
<evidence type="ECO:0000313" key="2">
    <source>
        <dbReference type="EMBL" id="ROT43785.1"/>
    </source>
</evidence>
<proteinExistence type="predicted"/>
<keyword evidence="3" id="KW-1185">Reference proteome</keyword>
<feature type="transmembrane region" description="Helical" evidence="1">
    <location>
        <begin position="229"/>
        <end position="249"/>
    </location>
</feature>
<dbReference type="PANTHER" id="PTHR28297:SF1">
    <property type="entry name" value="FUNGAL PROTEIN"/>
    <property type="match status" value="1"/>
</dbReference>
<name>A0A3N2QAX4_SODAK</name>
<dbReference type="EMBL" id="ML119051">
    <property type="protein sequence ID" value="ROT43785.1"/>
    <property type="molecule type" value="Genomic_DNA"/>
</dbReference>
<reference evidence="2 3" key="1">
    <citation type="journal article" date="2018" name="Mol. Ecol.">
        <title>The obligate alkalophilic soda-lake fungus Sodiomyces alkalinus has shifted to a protein diet.</title>
        <authorList>
            <person name="Grum-Grzhimaylo A.A."/>
            <person name="Falkoski D.L."/>
            <person name="van den Heuvel J."/>
            <person name="Valero-Jimenez C.A."/>
            <person name="Min B."/>
            <person name="Choi I.G."/>
            <person name="Lipzen A."/>
            <person name="Daum C.G."/>
            <person name="Aanen D.K."/>
            <person name="Tsang A."/>
            <person name="Henrissat B."/>
            <person name="Bilanenko E.N."/>
            <person name="de Vries R.P."/>
            <person name="van Kan J.A.L."/>
            <person name="Grigoriev I.V."/>
            <person name="Debets A.J.M."/>
        </authorList>
    </citation>
    <scope>NUCLEOTIDE SEQUENCE [LARGE SCALE GENOMIC DNA]</scope>
    <source>
        <strain evidence="2 3">F11</strain>
    </source>
</reference>
<keyword evidence="1" id="KW-1133">Transmembrane helix</keyword>
<dbReference type="Proteomes" id="UP000272025">
    <property type="component" value="Unassembled WGS sequence"/>
</dbReference>
<dbReference type="PANTHER" id="PTHR28297">
    <property type="entry name" value="FUNGAL PROTEIN"/>
    <property type="match status" value="1"/>
</dbReference>
<protein>
    <submittedName>
        <fullName evidence="2">Uncharacterized protein</fullName>
    </submittedName>
</protein>
<sequence>MPGPRTSTMSAGTRASFMDGRPSWSSFDALFKHRERPDVVTPTTKLTAHQAFYLFVVHGLCAMAISAIINFAIAYAMYTTQDLSRNPIRLFQLPNTLAGDAAVTIIIQCIITWLIERVFVRHDLHNGGVKPIGFVAEPKGRFPRWFMLLNEDNNNNTHHDTGPRRNKVRTALANAARFVATQAPRAAAFILASFVLFWPVSVGVLTTIGRKSGGDWVFDDRWAPQIFKAVLGGALALLTTPLMAAFWMVRDGWLLSRAQTTHAAWVV</sequence>
<dbReference type="InterPro" id="IPR018852">
    <property type="entry name" value="DUF2456"/>
</dbReference>
<keyword evidence="1" id="KW-0472">Membrane</keyword>
<feature type="transmembrane region" description="Helical" evidence="1">
    <location>
        <begin position="97"/>
        <end position="115"/>
    </location>
</feature>
<feature type="transmembrane region" description="Helical" evidence="1">
    <location>
        <begin position="52"/>
        <end position="77"/>
    </location>
</feature>